<evidence type="ECO:0000313" key="1">
    <source>
        <dbReference type="EMBL" id="DAD75876.1"/>
    </source>
</evidence>
<protein>
    <submittedName>
        <fullName evidence="1">Major tail protein</fullName>
    </submittedName>
</protein>
<name>A0A8S5M0W7_9CAUD</name>
<accession>A0A8S5M0W7</accession>
<dbReference type="EMBL" id="BK014792">
    <property type="protein sequence ID" value="DAD75876.1"/>
    <property type="molecule type" value="Genomic_DNA"/>
</dbReference>
<dbReference type="NCBIfam" id="NF047353">
    <property type="entry name" value="tube_lmo2291"/>
    <property type="match status" value="1"/>
</dbReference>
<reference evidence="1" key="1">
    <citation type="journal article" date="2021" name="Proc. Natl. Acad. Sci. U.S.A.">
        <title>A Catalog of Tens of Thousands of Viruses from Human Metagenomes Reveals Hidden Associations with Chronic Diseases.</title>
        <authorList>
            <person name="Tisza M.J."/>
            <person name="Buck C.B."/>
        </authorList>
    </citation>
    <scope>NUCLEOTIDE SEQUENCE</scope>
    <source>
        <strain evidence="1">CtLAw30</strain>
    </source>
</reference>
<proteinExistence type="predicted"/>
<sequence length="156" mass="16540">MAGKTNVFPVLDNKFKVGAEKGTASTIADMETFSVSVSNGVETWTPMDTEGWQRALMTSKAITITLSGKRNIGDTGNDFVAGKLYKNGHDAEGYFEWEFPDGTKVSWDAAVFDIKNCGGGDSTNVGALEFDVISNGKPTVVAGSSLMSADVNKAVK</sequence>
<organism evidence="1">
    <name type="scientific">Siphoviridae sp. ctLAw30</name>
    <dbReference type="NCBI Taxonomy" id="2826249"/>
    <lineage>
        <taxon>Viruses</taxon>
        <taxon>Duplodnaviria</taxon>
        <taxon>Heunggongvirae</taxon>
        <taxon>Uroviricota</taxon>
        <taxon>Caudoviricetes</taxon>
    </lineage>
</organism>